<dbReference type="RefSeq" id="WP_136540441.1">
    <property type="nucleotide sequence ID" value="NZ_STGU01000005.1"/>
</dbReference>
<keyword evidence="1" id="KW-1133">Transmembrane helix</keyword>
<protein>
    <recommendedName>
        <fullName evidence="4">Transmembrane protein (PGPGW)</fullName>
    </recommendedName>
</protein>
<name>A0A4S8PW84_9HYPH</name>
<keyword evidence="1" id="KW-0472">Membrane</keyword>
<feature type="transmembrane region" description="Helical" evidence="1">
    <location>
        <begin position="43"/>
        <end position="66"/>
    </location>
</feature>
<dbReference type="AlphaFoldDB" id="A0A4S8PW84"/>
<reference evidence="2 3" key="1">
    <citation type="submission" date="2019-04" db="EMBL/GenBank/DDBJ databases">
        <title>genome sequence of strain W3.</title>
        <authorList>
            <person name="Gao J."/>
            <person name="Sun J."/>
        </authorList>
    </citation>
    <scope>NUCLEOTIDE SEQUENCE [LARGE SCALE GENOMIC DNA]</scope>
    <source>
        <strain evidence="2 3">W3</strain>
    </source>
</reference>
<proteinExistence type="predicted"/>
<accession>A0A4S8PW84</accession>
<organism evidence="2 3">
    <name type="scientific">Rhizobium rosettiformans W3</name>
    <dbReference type="NCBI Taxonomy" id="538378"/>
    <lineage>
        <taxon>Bacteria</taxon>
        <taxon>Pseudomonadati</taxon>
        <taxon>Pseudomonadota</taxon>
        <taxon>Alphaproteobacteria</taxon>
        <taxon>Hyphomicrobiales</taxon>
        <taxon>Rhizobiaceae</taxon>
        <taxon>Rhizobium/Agrobacterium group</taxon>
        <taxon>Rhizobium</taxon>
    </lineage>
</organism>
<evidence type="ECO:0008006" key="4">
    <source>
        <dbReference type="Google" id="ProtNLM"/>
    </source>
</evidence>
<evidence type="ECO:0000313" key="3">
    <source>
        <dbReference type="Proteomes" id="UP000307378"/>
    </source>
</evidence>
<dbReference type="EMBL" id="STGU01000005">
    <property type="protein sequence ID" value="THV35798.1"/>
    <property type="molecule type" value="Genomic_DNA"/>
</dbReference>
<dbReference type="Proteomes" id="UP000307378">
    <property type="component" value="Unassembled WGS sequence"/>
</dbReference>
<evidence type="ECO:0000256" key="1">
    <source>
        <dbReference type="SAM" id="Phobius"/>
    </source>
</evidence>
<keyword evidence="1" id="KW-0812">Transmembrane</keyword>
<evidence type="ECO:0000313" key="2">
    <source>
        <dbReference type="EMBL" id="THV35798.1"/>
    </source>
</evidence>
<comment type="caution">
    <text evidence="2">The sequence shown here is derived from an EMBL/GenBank/DDBJ whole genome shotgun (WGS) entry which is preliminary data.</text>
</comment>
<gene>
    <name evidence="2" type="ORF">FAA86_10670</name>
</gene>
<sequence length="93" mass="10679">MPDRRYRLDHARGRLVLGGLEIPVPRSRTGRIVTGSALVGGGILGFLPILGFWMIPLGLIVLSHDLPAVRRRRRRMTVWWSRRQAAKRNERQD</sequence>